<sequence length="74" mass="8942">MVEEARDEKRDMRHETQDIRHKTQDIRLKIEKIFRIIYQVGDRGVRGPAVPLQRSIGQDQNDRNYFNYIKQSKL</sequence>
<comment type="caution">
    <text evidence="1">The sequence shown here is derived from an EMBL/GenBank/DDBJ whole genome shotgun (WGS) entry which is preliminary data.</text>
</comment>
<accession>A0A2P8DVQ0</accession>
<proteinExistence type="predicted"/>
<protein>
    <submittedName>
        <fullName evidence="1">Uncharacterized protein</fullName>
    </submittedName>
</protein>
<dbReference type="EMBL" id="PYGF01000014">
    <property type="protein sequence ID" value="PSL01247.1"/>
    <property type="molecule type" value="Genomic_DNA"/>
</dbReference>
<organism evidence="1 2">
    <name type="scientific">Cecembia rubra</name>
    <dbReference type="NCBI Taxonomy" id="1485585"/>
    <lineage>
        <taxon>Bacteria</taxon>
        <taxon>Pseudomonadati</taxon>
        <taxon>Bacteroidota</taxon>
        <taxon>Cytophagia</taxon>
        <taxon>Cytophagales</taxon>
        <taxon>Cyclobacteriaceae</taxon>
        <taxon>Cecembia</taxon>
    </lineage>
</organism>
<evidence type="ECO:0000313" key="1">
    <source>
        <dbReference type="EMBL" id="PSL01247.1"/>
    </source>
</evidence>
<keyword evidence="2" id="KW-1185">Reference proteome</keyword>
<reference evidence="1 2" key="1">
    <citation type="submission" date="2018-03" db="EMBL/GenBank/DDBJ databases">
        <title>Genomic Encyclopedia of Archaeal and Bacterial Type Strains, Phase II (KMG-II): from individual species to whole genera.</title>
        <authorList>
            <person name="Goeker M."/>
        </authorList>
    </citation>
    <scope>NUCLEOTIDE SEQUENCE [LARGE SCALE GENOMIC DNA]</scope>
    <source>
        <strain evidence="1 2">DSM 28057</strain>
    </source>
</reference>
<name>A0A2P8DVQ0_9BACT</name>
<dbReference type="Proteomes" id="UP000240708">
    <property type="component" value="Unassembled WGS sequence"/>
</dbReference>
<evidence type="ECO:0000313" key="2">
    <source>
        <dbReference type="Proteomes" id="UP000240708"/>
    </source>
</evidence>
<dbReference type="AlphaFoldDB" id="A0A2P8DVQ0"/>
<gene>
    <name evidence="1" type="ORF">CLV48_11449</name>
</gene>